<organism evidence="2 3">
    <name type="scientific">Platanthera guangdongensis</name>
    <dbReference type="NCBI Taxonomy" id="2320717"/>
    <lineage>
        <taxon>Eukaryota</taxon>
        <taxon>Viridiplantae</taxon>
        <taxon>Streptophyta</taxon>
        <taxon>Embryophyta</taxon>
        <taxon>Tracheophyta</taxon>
        <taxon>Spermatophyta</taxon>
        <taxon>Magnoliopsida</taxon>
        <taxon>Liliopsida</taxon>
        <taxon>Asparagales</taxon>
        <taxon>Orchidaceae</taxon>
        <taxon>Orchidoideae</taxon>
        <taxon>Orchideae</taxon>
        <taxon>Orchidinae</taxon>
        <taxon>Platanthera</taxon>
    </lineage>
</organism>
<dbReference type="EMBL" id="JBBWWR010000018">
    <property type="protein sequence ID" value="KAK8943307.1"/>
    <property type="molecule type" value="Genomic_DNA"/>
</dbReference>
<dbReference type="Proteomes" id="UP001412067">
    <property type="component" value="Unassembled WGS sequence"/>
</dbReference>
<feature type="compositionally biased region" description="Basic and acidic residues" evidence="1">
    <location>
        <begin position="203"/>
        <end position="212"/>
    </location>
</feature>
<proteinExistence type="predicted"/>
<name>A0ABR2LKG3_9ASPA</name>
<accession>A0ABR2LKG3</accession>
<feature type="region of interest" description="Disordered" evidence="1">
    <location>
        <begin position="128"/>
        <end position="152"/>
    </location>
</feature>
<feature type="region of interest" description="Disordered" evidence="1">
    <location>
        <begin position="182"/>
        <end position="225"/>
    </location>
</feature>
<keyword evidence="3" id="KW-1185">Reference proteome</keyword>
<protein>
    <submittedName>
        <fullName evidence="2">Uncharacterized protein</fullName>
    </submittedName>
</protein>
<evidence type="ECO:0000313" key="3">
    <source>
        <dbReference type="Proteomes" id="UP001412067"/>
    </source>
</evidence>
<evidence type="ECO:0000256" key="1">
    <source>
        <dbReference type="SAM" id="MobiDB-lite"/>
    </source>
</evidence>
<reference evidence="2 3" key="1">
    <citation type="journal article" date="2022" name="Nat. Plants">
        <title>Genomes of leafy and leafless Platanthera orchids illuminate the evolution of mycoheterotrophy.</title>
        <authorList>
            <person name="Li M.H."/>
            <person name="Liu K.W."/>
            <person name="Li Z."/>
            <person name="Lu H.C."/>
            <person name="Ye Q.L."/>
            <person name="Zhang D."/>
            <person name="Wang J.Y."/>
            <person name="Li Y.F."/>
            <person name="Zhong Z.M."/>
            <person name="Liu X."/>
            <person name="Yu X."/>
            <person name="Liu D.K."/>
            <person name="Tu X.D."/>
            <person name="Liu B."/>
            <person name="Hao Y."/>
            <person name="Liao X.Y."/>
            <person name="Jiang Y.T."/>
            <person name="Sun W.H."/>
            <person name="Chen J."/>
            <person name="Chen Y.Q."/>
            <person name="Ai Y."/>
            <person name="Zhai J.W."/>
            <person name="Wu S.S."/>
            <person name="Zhou Z."/>
            <person name="Hsiao Y.Y."/>
            <person name="Wu W.L."/>
            <person name="Chen Y.Y."/>
            <person name="Lin Y.F."/>
            <person name="Hsu J.L."/>
            <person name="Li C.Y."/>
            <person name="Wang Z.W."/>
            <person name="Zhao X."/>
            <person name="Zhong W.Y."/>
            <person name="Ma X.K."/>
            <person name="Ma L."/>
            <person name="Huang J."/>
            <person name="Chen G.Z."/>
            <person name="Huang M.Z."/>
            <person name="Huang L."/>
            <person name="Peng D.H."/>
            <person name="Luo Y.B."/>
            <person name="Zou S.Q."/>
            <person name="Chen S.P."/>
            <person name="Lan S."/>
            <person name="Tsai W.C."/>
            <person name="Van de Peer Y."/>
            <person name="Liu Z.J."/>
        </authorList>
    </citation>
    <scope>NUCLEOTIDE SEQUENCE [LARGE SCALE GENOMIC DNA]</scope>
    <source>
        <strain evidence="2">Lor288</strain>
    </source>
</reference>
<comment type="caution">
    <text evidence="2">The sequence shown here is derived from an EMBL/GenBank/DDBJ whole genome shotgun (WGS) entry which is preliminary data.</text>
</comment>
<evidence type="ECO:0000313" key="2">
    <source>
        <dbReference type="EMBL" id="KAK8943307.1"/>
    </source>
</evidence>
<gene>
    <name evidence="2" type="ORF">KSP40_PGU002447</name>
</gene>
<sequence>MSGFLLDGDEHIIDDHYPAVVANDSLDLSLRLSLEPCDLPNVAAGEINFLLPEERSREASPESLNLDLNMGILNQGSGGDMLGFLLGEEDHYPAVAANDSLNMSLSLNLEPCDRRNVAAGQINFLLPEESSEEAGPVLESPNLDSTTTEESCGVRVSSYDGERLMAAAAAALDDNINVKKRSRAMADHEAEKGFAAPADIPEDPTRHDEPRSTKNIKLSPAIQEN</sequence>